<dbReference type="RefSeq" id="XP_060424011.1">
    <property type="nucleotide sequence ID" value="XM_060571330.1"/>
</dbReference>
<sequence length="536" mass="59879">MPSFRGIDVSIVPGPNMEGLPELPHPESSSVRLRGPHAASPMATTASGFTSTPEKCRPTISVYIPSSPGSQFHLRYSINKSPPDSKFLYFRMTMNGRQVVSWGIKSQATQSQIVSHALYEPDTKWHYRECGVTYKREGVEKRFFHFAPRPETSAAMDGGLIDLQIFRSYGRRRRAPQLDDFRSQDQYGITSPTGGLVESSQDLTYYDWVLVDPVDSPFATFRFFYRTWENLKSLNLVSEAHYEELVASDAQSGQLPNRPKTPNHNETEGYTRTRPRPYGFESLDGLVFGDNNTSRNKMRGRQNSAAERDFYLETPPKLAPPALNLTRMPQPSKLAREIRKVSDILRPLPLLPDFEPPINRKSLESARAPSVTPSLLPYIDESSGGDEFELGVARRVILPSLSQELPGMDPRRPLPSPPRGLPASSSDYDMTPPSTGGLEALNRVGRQQYIAAAHAKSMRLRGSSISSLGFSGNSRRDHRAVGSDPGITSTVDNFDNMSLSEGEWLKRSPSPLRRRHGRLNLNIWKARETNEGLGDS</sequence>
<feature type="compositionally biased region" description="Polar residues" evidence="1">
    <location>
        <begin position="42"/>
        <end position="53"/>
    </location>
</feature>
<dbReference type="AlphaFoldDB" id="A0AAJ0A9Z8"/>
<dbReference type="GeneID" id="85455856"/>
<gene>
    <name evidence="2" type="ORF">BDP55DRAFT_620438</name>
</gene>
<organism evidence="2 3">
    <name type="scientific">Colletotrichum godetiae</name>
    <dbReference type="NCBI Taxonomy" id="1209918"/>
    <lineage>
        <taxon>Eukaryota</taxon>
        <taxon>Fungi</taxon>
        <taxon>Dikarya</taxon>
        <taxon>Ascomycota</taxon>
        <taxon>Pezizomycotina</taxon>
        <taxon>Sordariomycetes</taxon>
        <taxon>Hypocreomycetidae</taxon>
        <taxon>Glomerellales</taxon>
        <taxon>Glomerellaceae</taxon>
        <taxon>Colletotrichum</taxon>
        <taxon>Colletotrichum acutatum species complex</taxon>
    </lineage>
</organism>
<feature type="region of interest" description="Disordered" evidence="1">
    <location>
        <begin position="248"/>
        <end position="276"/>
    </location>
</feature>
<dbReference type="Proteomes" id="UP001224890">
    <property type="component" value="Unassembled WGS sequence"/>
</dbReference>
<feature type="region of interest" description="Disordered" evidence="1">
    <location>
        <begin position="403"/>
        <end position="436"/>
    </location>
</feature>
<evidence type="ECO:0000313" key="3">
    <source>
        <dbReference type="Proteomes" id="UP001224890"/>
    </source>
</evidence>
<feature type="region of interest" description="Disordered" evidence="1">
    <location>
        <begin position="470"/>
        <end position="494"/>
    </location>
</feature>
<protein>
    <submittedName>
        <fullName evidence="2">Uncharacterized protein</fullName>
    </submittedName>
</protein>
<comment type="caution">
    <text evidence="2">The sequence shown here is derived from an EMBL/GenBank/DDBJ whole genome shotgun (WGS) entry which is preliminary data.</text>
</comment>
<accession>A0AAJ0A9Z8</accession>
<feature type="region of interest" description="Disordered" evidence="1">
    <location>
        <begin position="1"/>
        <end position="53"/>
    </location>
</feature>
<evidence type="ECO:0000313" key="2">
    <source>
        <dbReference type="EMBL" id="KAK1659247.1"/>
    </source>
</evidence>
<feature type="compositionally biased region" description="Polar residues" evidence="1">
    <location>
        <begin position="249"/>
        <end position="262"/>
    </location>
</feature>
<name>A0AAJ0A9Z8_9PEZI</name>
<proteinExistence type="predicted"/>
<keyword evidence="3" id="KW-1185">Reference proteome</keyword>
<reference evidence="2" key="1">
    <citation type="submission" date="2021-06" db="EMBL/GenBank/DDBJ databases">
        <title>Comparative genomics, transcriptomics and evolutionary studies reveal genomic signatures of adaptation to plant cell wall in hemibiotrophic fungi.</title>
        <authorList>
            <consortium name="DOE Joint Genome Institute"/>
            <person name="Baroncelli R."/>
            <person name="Diaz J.F."/>
            <person name="Benocci T."/>
            <person name="Peng M."/>
            <person name="Battaglia E."/>
            <person name="Haridas S."/>
            <person name="Andreopoulos W."/>
            <person name="Labutti K."/>
            <person name="Pangilinan J."/>
            <person name="Floch G.L."/>
            <person name="Makela M.R."/>
            <person name="Henrissat B."/>
            <person name="Grigoriev I.V."/>
            <person name="Crouch J.A."/>
            <person name="De Vries R.P."/>
            <person name="Sukno S.A."/>
            <person name="Thon M.R."/>
        </authorList>
    </citation>
    <scope>NUCLEOTIDE SEQUENCE</scope>
    <source>
        <strain evidence="2">CBS 193.32</strain>
    </source>
</reference>
<dbReference type="EMBL" id="JAHMHR010000063">
    <property type="protein sequence ID" value="KAK1659247.1"/>
    <property type="molecule type" value="Genomic_DNA"/>
</dbReference>
<evidence type="ECO:0000256" key="1">
    <source>
        <dbReference type="SAM" id="MobiDB-lite"/>
    </source>
</evidence>